<dbReference type="AlphaFoldDB" id="A0A6M4AZG5"/>
<evidence type="ECO:0000313" key="3">
    <source>
        <dbReference type="Proteomes" id="UP000503018"/>
    </source>
</evidence>
<gene>
    <name evidence="2" type="ORF">GV829_13070</name>
</gene>
<reference evidence="2 3" key="1">
    <citation type="submission" date="2020-01" db="EMBL/GenBank/DDBJ databases">
        <title>Sphingomonas sp. strain CSW-10.</title>
        <authorList>
            <person name="Chen W.-M."/>
        </authorList>
    </citation>
    <scope>NUCLEOTIDE SEQUENCE [LARGE SCALE GENOMIC DNA]</scope>
    <source>
        <strain evidence="2 3">CSW-10</strain>
    </source>
</reference>
<proteinExistence type="predicted"/>
<organism evidence="2 3">
    <name type="scientific">Sphingomonas lacunae</name>
    <dbReference type="NCBI Taxonomy" id="2698828"/>
    <lineage>
        <taxon>Bacteria</taxon>
        <taxon>Pseudomonadati</taxon>
        <taxon>Pseudomonadota</taxon>
        <taxon>Alphaproteobacteria</taxon>
        <taxon>Sphingomonadales</taxon>
        <taxon>Sphingomonadaceae</taxon>
        <taxon>Sphingomonas</taxon>
    </lineage>
</organism>
<sequence length="93" mass="10318">MPLLSGCIARTAVDVVTAPVRAAGQVIDWTTTSQDEADRDLGRRVREREAEIGRLERQRARAAERCRDGREDACRDAEDLDGQIADLRNAPVD</sequence>
<accession>A0A6M4AZG5</accession>
<evidence type="ECO:0000313" key="2">
    <source>
        <dbReference type="EMBL" id="QJQ33780.1"/>
    </source>
</evidence>
<keyword evidence="3" id="KW-1185">Reference proteome</keyword>
<keyword evidence="1" id="KW-0175">Coiled coil</keyword>
<feature type="coiled-coil region" evidence="1">
    <location>
        <begin position="45"/>
        <end position="90"/>
    </location>
</feature>
<name>A0A6M4AZG5_9SPHN</name>
<dbReference type="EMBL" id="CP053015">
    <property type="protein sequence ID" value="QJQ33780.1"/>
    <property type="molecule type" value="Genomic_DNA"/>
</dbReference>
<dbReference type="KEGG" id="slan:GV829_13070"/>
<protein>
    <submittedName>
        <fullName evidence="2">Uncharacterized protein</fullName>
    </submittedName>
</protein>
<evidence type="ECO:0000256" key="1">
    <source>
        <dbReference type="SAM" id="Coils"/>
    </source>
</evidence>
<dbReference type="Proteomes" id="UP000503018">
    <property type="component" value="Chromosome"/>
</dbReference>